<evidence type="ECO:0000313" key="1">
    <source>
        <dbReference type="EMBL" id="GBM81751.1"/>
    </source>
</evidence>
<protein>
    <submittedName>
        <fullName evidence="1">Uncharacterized protein</fullName>
    </submittedName>
</protein>
<comment type="caution">
    <text evidence="1">The sequence shown here is derived from an EMBL/GenBank/DDBJ whole genome shotgun (WGS) entry which is preliminary data.</text>
</comment>
<evidence type="ECO:0000313" key="2">
    <source>
        <dbReference type="Proteomes" id="UP000499080"/>
    </source>
</evidence>
<organism evidence="1 2">
    <name type="scientific">Araneus ventricosus</name>
    <name type="common">Orbweaver spider</name>
    <name type="synonym">Epeira ventricosa</name>
    <dbReference type="NCBI Taxonomy" id="182803"/>
    <lineage>
        <taxon>Eukaryota</taxon>
        <taxon>Metazoa</taxon>
        <taxon>Ecdysozoa</taxon>
        <taxon>Arthropoda</taxon>
        <taxon>Chelicerata</taxon>
        <taxon>Arachnida</taxon>
        <taxon>Araneae</taxon>
        <taxon>Araneomorphae</taxon>
        <taxon>Entelegynae</taxon>
        <taxon>Araneoidea</taxon>
        <taxon>Araneidae</taxon>
        <taxon>Araneus</taxon>
    </lineage>
</organism>
<sequence>MTRSSRSFSEFFLSAARLGWTDERKPQRSWNKSVRPRIFGRFPCLLPLTTKDPRRKDPLLHFSAHPPCCAPASLQDGSVRPLGLLWATISFGCSFPFPRWKLSSFFKREDFLLFFCCCCCRPFLSSFSGERSVRGCRSSFYLFSGEGGRAHSGGWMEDERVGVLHFRLKIDRFGD</sequence>
<name>A0A4Y2IV35_ARAVE</name>
<dbReference type="EMBL" id="BGPR01002964">
    <property type="protein sequence ID" value="GBM81751.1"/>
    <property type="molecule type" value="Genomic_DNA"/>
</dbReference>
<proteinExistence type="predicted"/>
<keyword evidence="2" id="KW-1185">Reference proteome</keyword>
<dbReference type="AlphaFoldDB" id="A0A4Y2IV35"/>
<gene>
    <name evidence="1" type="ORF">AVEN_13468_1</name>
</gene>
<dbReference type="Proteomes" id="UP000499080">
    <property type="component" value="Unassembled WGS sequence"/>
</dbReference>
<reference evidence="1 2" key="1">
    <citation type="journal article" date="2019" name="Sci. Rep.">
        <title>Orb-weaving spider Araneus ventricosus genome elucidates the spidroin gene catalogue.</title>
        <authorList>
            <person name="Kono N."/>
            <person name="Nakamura H."/>
            <person name="Ohtoshi R."/>
            <person name="Moran D.A.P."/>
            <person name="Shinohara A."/>
            <person name="Yoshida Y."/>
            <person name="Fujiwara M."/>
            <person name="Mori M."/>
            <person name="Tomita M."/>
            <person name="Arakawa K."/>
        </authorList>
    </citation>
    <scope>NUCLEOTIDE SEQUENCE [LARGE SCALE GENOMIC DNA]</scope>
</reference>
<accession>A0A4Y2IV35</accession>